<proteinExistence type="predicted"/>
<accession>A0A8J3DQV0</accession>
<protein>
    <submittedName>
        <fullName evidence="2">Membrane protein</fullName>
    </submittedName>
</protein>
<dbReference type="RefSeq" id="WP_189504766.1">
    <property type="nucleotide sequence ID" value="NZ_BMZQ01000002.1"/>
</dbReference>
<organism evidence="2 3">
    <name type="scientific">Tianweitania populi</name>
    <dbReference type="NCBI Taxonomy" id="1607949"/>
    <lineage>
        <taxon>Bacteria</taxon>
        <taxon>Pseudomonadati</taxon>
        <taxon>Pseudomonadota</taxon>
        <taxon>Alphaproteobacteria</taxon>
        <taxon>Hyphomicrobiales</taxon>
        <taxon>Phyllobacteriaceae</taxon>
        <taxon>Tianweitania</taxon>
    </lineage>
</organism>
<gene>
    <name evidence="2" type="ORF">GCM10016234_27640</name>
</gene>
<name>A0A8J3DQV0_9HYPH</name>
<dbReference type="Proteomes" id="UP000630142">
    <property type="component" value="Unassembled WGS sequence"/>
</dbReference>
<dbReference type="EMBL" id="BMZQ01000002">
    <property type="protein sequence ID" value="GHD17907.1"/>
    <property type="molecule type" value="Genomic_DNA"/>
</dbReference>
<evidence type="ECO:0000313" key="3">
    <source>
        <dbReference type="Proteomes" id="UP000630142"/>
    </source>
</evidence>
<feature type="transmembrane region" description="Helical" evidence="1">
    <location>
        <begin position="109"/>
        <end position="130"/>
    </location>
</feature>
<evidence type="ECO:0000256" key="1">
    <source>
        <dbReference type="SAM" id="Phobius"/>
    </source>
</evidence>
<keyword evidence="1" id="KW-0812">Transmembrane</keyword>
<dbReference type="InterPro" id="IPR025597">
    <property type="entry name" value="DUF4345"/>
</dbReference>
<feature type="transmembrane region" description="Helical" evidence="1">
    <location>
        <begin position="62"/>
        <end position="89"/>
    </location>
</feature>
<comment type="caution">
    <text evidence="2">The sequence shown here is derived from an EMBL/GenBank/DDBJ whole genome shotgun (WGS) entry which is preliminary data.</text>
</comment>
<keyword evidence="1" id="KW-0472">Membrane</keyword>
<reference evidence="2" key="1">
    <citation type="journal article" date="2014" name="Int. J. Syst. Evol. Microbiol.">
        <title>Complete genome sequence of Corynebacterium casei LMG S-19264T (=DSM 44701T), isolated from a smear-ripened cheese.</title>
        <authorList>
            <consortium name="US DOE Joint Genome Institute (JGI-PGF)"/>
            <person name="Walter F."/>
            <person name="Albersmeier A."/>
            <person name="Kalinowski J."/>
            <person name="Ruckert C."/>
        </authorList>
    </citation>
    <scope>NUCLEOTIDE SEQUENCE</scope>
    <source>
        <strain evidence="2">KCTC 42249</strain>
    </source>
</reference>
<dbReference type="AlphaFoldDB" id="A0A8J3DQV0"/>
<feature type="transmembrane region" description="Helical" evidence="1">
    <location>
        <begin position="20"/>
        <end position="41"/>
    </location>
</feature>
<sequence length="131" mass="14039">MNLAFPWPITNGEWLAFTSAAITVLFGLALLIAPALSFRILRIAPLPGHPEAISEGRATIAGFYLGVGLCCLLTGQFWVYLALGFSWAFTAFGRLVSILSDKASTPFNWMRLVLECALAGLALAFALGFVA</sequence>
<reference evidence="2" key="2">
    <citation type="submission" date="2020-09" db="EMBL/GenBank/DDBJ databases">
        <authorList>
            <person name="Sun Q."/>
            <person name="Kim S."/>
        </authorList>
    </citation>
    <scope>NUCLEOTIDE SEQUENCE</scope>
    <source>
        <strain evidence="2">KCTC 42249</strain>
    </source>
</reference>
<keyword evidence="1" id="KW-1133">Transmembrane helix</keyword>
<dbReference type="Pfam" id="PF14248">
    <property type="entry name" value="DUF4345"/>
    <property type="match status" value="1"/>
</dbReference>
<evidence type="ECO:0000313" key="2">
    <source>
        <dbReference type="EMBL" id="GHD17907.1"/>
    </source>
</evidence>
<keyword evidence="3" id="KW-1185">Reference proteome</keyword>